<dbReference type="Gene3D" id="2.40.70.10">
    <property type="entry name" value="Acid Proteases"/>
    <property type="match status" value="1"/>
</dbReference>
<organism evidence="1 2">
    <name type="scientific">Batillaria attramentaria</name>
    <dbReference type="NCBI Taxonomy" id="370345"/>
    <lineage>
        <taxon>Eukaryota</taxon>
        <taxon>Metazoa</taxon>
        <taxon>Spiralia</taxon>
        <taxon>Lophotrochozoa</taxon>
        <taxon>Mollusca</taxon>
        <taxon>Gastropoda</taxon>
        <taxon>Caenogastropoda</taxon>
        <taxon>Sorbeoconcha</taxon>
        <taxon>Cerithioidea</taxon>
        <taxon>Batillariidae</taxon>
        <taxon>Batillaria</taxon>
    </lineage>
</organism>
<dbReference type="InterPro" id="IPR021109">
    <property type="entry name" value="Peptidase_aspartic_dom_sf"/>
</dbReference>
<gene>
    <name evidence="1" type="ORF">BaRGS_00013635</name>
</gene>
<proteinExistence type="predicted"/>
<reference evidence="1 2" key="1">
    <citation type="journal article" date="2023" name="Sci. Data">
        <title>Genome assembly of the Korean intertidal mud-creeper Batillaria attramentaria.</title>
        <authorList>
            <person name="Patra A.K."/>
            <person name="Ho P.T."/>
            <person name="Jun S."/>
            <person name="Lee S.J."/>
            <person name="Kim Y."/>
            <person name="Won Y.J."/>
        </authorList>
    </citation>
    <scope>NUCLEOTIDE SEQUENCE [LARGE SCALE GENOMIC DNA]</scope>
    <source>
        <strain evidence="1">Wonlab-2016</strain>
    </source>
</reference>
<name>A0ABD0L7L4_9CAEN</name>
<feature type="non-terminal residue" evidence="1">
    <location>
        <position position="233"/>
    </location>
</feature>
<evidence type="ECO:0000313" key="2">
    <source>
        <dbReference type="Proteomes" id="UP001519460"/>
    </source>
</evidence>
<dbReference type="Proteomes" id="UP001519460">
    <property type="component" value="Unassembled WGS sequence"/>
</dbReference>
<accession>A0ABD0L7L4</accession>
<protein>
    <submittedName>
        <fullName evidence="1">Uncharacterized protein</fullName>
    </submittedName>
</protein>
<keyword evidence="2" id="KW-1185">Reference proteome</keyword>
<dbReference type="AlphaFoldDB" id="A0ABD0L7L4"/>
<dbReference type="EMBL" id="JACVVK020000077">
    <property type="protein sequence ID" value="KAK7495225.1"/>
    <property type="molecule type" value="Genomic_DNA"/>
</dbReference>
<evidence type="ECO:0000313" key="1">
    <source>
        <dbReference type="EMBL" id="KAK7495225.1"/>
    </source>
</evidence>
<dbReference type="SUPFAM" id="SSF50630">
    <property type="entry name" value="Acid proteases"/>
    <property type="match status" value="1"/>
</dbReference>
<comment type="caution">
    <text evidence="1">The sequence shown here is derived from an EMBL/GenBank/DDBJ whole genome shotgun (WGS) entry which is preliminary data.</text>
</comment>
<sequence length="233" mass="24190">MVSGGSAEAVLPRPSDALPDGLEITSASISGGQCDITLRNSGRKTVVLNSQVVLAELCGSDTVTALVGRVCSSTIDIQGVSTSCLRDSGSQVSTVSETFYNTHLSDVPLEKLDTLLTVKGAGGHSVPYLGYVRVAVTLPDDAVGVGGTVNTLFLVCPDTAFSGKVPILIGTNALRLFAEGCEQRVGKHFRTVLPLSAGMAFMYTDLDQGDEGCLGSVKLRTQKIVIPAGDVVE</sequence>